<sequence length="271" mass="30038">MPFPIAKLPYGLRCRLSELSTPVERYNLQIAAGNLFICPPKLQYIQIIKALNFDCSDEEITVDSIPPTDKQTDYIKDDSLTSCTEVTFTKAHEYHLSSDIFGHFLMQPKKLCLNKCDTGKPFIEKVSAMTSTDVFDVMILGDTNSQTISITDVLTGFPKLESILFHDICVAPTWMDDIMRFNGNESPLREVLMSMVIVDFADEIRVDTTPITIDDGMVFTVAVGDEALFHEHAHVTAMAVPDMIDCFADVGEGCDRANWAATVDAIVAGGH</sequence>
<reference evidence="1" key="1">
    <citation type="journal article" date="2013" name="Genetics">
        <title>The draft genome and transcriptome of Panagrellus redivivus are shaped by the harsh demands of a free-living lifestyle.</title>
        <authorList>
            <person name="Srinivasan J."/>
            <person name="Dillman A.R."/>
            <person name="Macchietto M.G."/>
            <person name="Heikkinen L."/>
            <person name="Lakso M."/>
            <person name="Fracchia K.M."/>
            <person name="Antoshechkin I."/>
            <person name="Mortazavi A."/>
            <person name="Wong G."/>
            <person name="Sternberg P.W."/>
        </authorList>
    </citation>
    <scope>NUCLEOTIDE SEQUENCE [LARGE SCALE GENOMIC DNA]</scope>
    <source>
        <strain evidence="1">MT8872</strain>
    </source>
</reference>
<dbReference type="AlphaFoldDB" id="A0A7E4ZXE3"/>
<organism evidence="1 2">
    <name type="scientific">Panagrellus redivivus</name>
    <name type="common">Microworm</name>
    <dbReference type="NCBI Taxonomy" id="6233"/>
    <lineage>
        <taxon>Eukaryota</taxon>
        <taxon>Metazoa</taxon>
        <taxon>Ecdysozoa</taxon>
        <taxon>Nematoda</taxon>
        <taxon>Chromadorea</taxon>
        <taxon>Rhabditida</taxon>
        <taxon>Tylenchina</taxon>
        <taxon>Panagrolaimomorpha</taxon>
        <taxon>Panagrolaimoidea</taxon>
        <taxon>Panagrolaimidae</taxon>
        <taxon>Panagrellus</taxon>
    </lineage>
</organism>
<dbReference type="Proteomes" id="UP000492821">
    <property type="component" value="Unassembled WGS sequence"/>
</dbReference>
<evidence type="ECO:0000313" key="2">
    <source>
        <dbReference type="WBParaSite" id="Pan_g23452.t1"/>
    </source>
</evidence>
<proteinExistence type="predicted"/>
<name>A0A7E4ZXE3_PANRE</name>
<keyword evidence="1" id="KW-1185">Reference proteome</keyword>
<evidence type="ECO:0000313" key="1">
    <source>
        <dbReference type="Proteomes" id="UP000492821"/>
    </source>
</evidence>
<protein>
    <submittedName>
        <fullName evidence="2">F-box domain-containing protein</fullName>
    </submittedName>
</protein>
<accession>A0A7E4ZXE3</accession>
<reference evidence="2" key="2">
    <citation type="submission" date="2020-10" db="UniProtKB">
        <authorList>
            <consortium name="WormBaseParasite"/>
        </authorList>
    </citation>
    <scope>IDENTIFICATION</scope>
</reference>
<dbReference type="WBParaSite" id="Pan_g23452.t1">
    <property type="protein sequence ID" value="Pan_g23452.t1"/>
    <property type="gene ID" value="Pan_g23452"/>
</dbReference>